<reference evidence="2 3" key="1">
    <citation type="submission" date="2024-03" db="EMBL/GenBank/DDBJ databases">
        <title>Novel species of the genus Variovorax.</title>
        <authorList>
            <person name="Liu Q."/>
            <person name="Xin Y.-H."/>
        </authorList>
    </citation>
    <scope>NUCLEOTIDE SEQUENCE [LARGE SCALE GENOMIC DNA]</scope>
    <source>
        <strain evidence="2 3">KACC 18501</strain>
    </source>
</reference>
<evidence type="ECO:0000259" key="1">
    <source>
        <dbReference type="Pfam" id="PF00884"/>
    </source>
</evidence>
<dbReference type="InterPro" id="IPR000917">
    <property type="entry name" value="Sulfatase_N"/>
</dbReference>
<keyword evidence="3" id="KW-1185">Reference proteome</keyword>
<gene>
    <name evidence="2" type="ORF">WKW80_11880</name>
</gene>
<comment type="caution">
    <text evidence="2">The sequence shown here is derived from an EMBL/GenBank/DDBJ whole genome shotgun (WGS) entry which is preliminary data.</text>
</comment>
<dbReference type="InterPro" id="IPR051849">
    <property type="entry name" value="GAG-degrading_sulfatase"/>
</dbReference>
<protein>
    <submittedName>
        <fullName evidence="2">Sulfatase-like hydrolase/transferase</fullName>
    </submittedName>
</protein>
<dbReference type="RefSeq" id="WP_340363760.1">
    <property type="nucleotide sequence ID" value="NZ_JBBKZV010000005.1"/>
</dbReference>
<evidence type="ECO:0000313" key="3">
    <source>
        <dbReference type="Proteomes" id="UP001363010"/>
    </source>
</evidence>
<sequence length="489" mass="53735">MPRRNVVIIMSDEHDPRIMGCAGHPVAKTPHLDALAARGVRFTNAYTPSPICVPARAAFATGMRVHQTRHWDNAMPYAGDPRGWGHVLQRQHIRVESIGKLHYRAEEDPAGFDKEHIPMHVVGGHGMVWASIRDPYVSTPSDKRMLGDRVGAGESAYTSYDRSVTSRAVEWLRDAAQRDDEPFVLYIGLVAPHFPLIAPEEFFSLYPLEGLPTPKLHPSEGYQRHPWVQAYADFMKNEEQFKSPQERLEAFAAYYGLCSFLDHNVGAVVDALAQAGLRDDTTVIYTSDHGDNLGTRGLWGKSTLYQESVGIPMIVSGPGVAPGVCETPVDLLDLFPTILEGVGLDPAPEMGSRPGRSLFTLAAAPADPERVVFSEYHAAGSNTAGFMVRKGRWKFHYYVRHRPELFDLDADPEELRDLAGDPAFAHVVKDMEAELRRICDPESIDALAKSDQHAMIERLGGVDIASTMGAGGATPVPKNALADETATHA</sequence>
<organism evidence="2 3">
    <name type="scientific">Variovorax humicola</name>
    <dbReference type="NCBI Taxonomy" id="1769758"/>
    <lineage>
        <taxon>Bacteria</taxon>
        <taxon>Pseudomonadati</taxon>
        <taxon>Pseudomonadota</taxon>
        <taxon>Betaproteobacteria</taxon>
        <taxon>Burkholderiales</taxon>
        <taxon>Comamonadaceae</taxon>
        <taxon>Variovorax</taxon>
    </lineage>
</organism>
<dbReference type="EMBL" id="JBBKZV010000005">
    <property type="protein sequence ID" value="MEJ8822725.1"/>
    <property type="molecule type" value="Genomic_DNA"/>
</dbReference>
<dbReference type="Gene3D" id="3.40.720.10">
    <property type="entry name" value="Alkaline Phosphatase, subunit A"/>
    <property type="match status" value="1"/>
</dbReference>
<dbReference type="PANTHER" id="PTHR46615:SF1">
    <property type="entry name" value="ARYLSULFATASE K"/>
    <property type="match status" value="1"/>
</dbReference>
<dbReference type="SUPFAM" id="SSF53649">
    <property type="entry name" value="Alkaline phosphatase-like"/>
    <property type="match status" value="1"/>
</dbReference>
<accession>A0ABU8VY34</accession>
<dbReference type="InterPro" id="IPR017850">
    <property type="entry name" value="Alkaline_phosphatase_core_sf"/>
</dbReference>
<evidence type="ECO:0000313" key="2">
    <source>
        <dbReference type="EMBL" id="MEJ8822725.1"/>
    </source>
</evidence>
<feature type="domain" description="Sulfatase N-terminal" evidence="1">
    <location>
        <begin position="4"/>
        <end position="341"/>
    </location>
</feature>
<dbReference type="PANTHER" id="PTHR46615">
    <property type="entry name" value="ARYLSULFATASE K"/>
    <property type="match status" value="1"/>
</dbReference>
<proteinExistence type="predicted"/>
<dbReference type="Proteomes" id="UP001363010">
    <property type="component" value="Unassembled WGS sequence"/>
</dbReference>
<dbReference type="Pfam" id="PF00884">
    <property type="entry name" value="Sulfatase"/>
    <property type="match status" value="1"/>
</dbReference>
<name>A0ABU8VY34_9BURK</name>
<dbReference type="CDD" id="cd16037">
    <property type="entry name" value="sulfatase_like"/>
    <property type="match status" value="1"/>
</dbReference>